<dbReference type="PANTHER" id="PTHR24412">
    <property type="entry name" value="KELCH PROTEIN"/>
    <property type="match status" value="1"/>
</dbReference>
<keyword evidence="1" id="KW-0880">Kelch repeat</keyword>
<dbReference type="SUPFAM" id="SSF54695">
    <property type="entry name" value="POZ domain"/>
    <property type="match status" value="1"/>
</dbReference>
<keyword evidence="2" id="KW-0677">Repeat</keyword>
<dbReference type="PROSITE" id="PS50097">
    <property type="entry name" value="BTB"/>
    <property type="match status" value="1"/>
</dbReference>
<evidence type="ECO:0000313" key="5">
    <source>
        <dbReference type="Proteomes" id="UP000593565"/>
    </source>
</evidence>
<organism evidence="4 5">
    <name type="scientific">Ameiurus melas</name>
    <name type="common">Black bullhead</name>
    <name type="synonym">Silurus melas</name>
    <dbReference type="NCBI Taxonomy" id="219545"/>
    <lineage>
        <taxon>Eukaryota</taxon>
        <taxon>Metazoa</taxon>
        <taxon>Chordata</taxon>
        <taxon>Craniata</taxon>
        <taxon>Vertebrata</taxon>
        <taxon>Euteleostomi</taxon>
        <taxon>Actinopterygii</taxon>
        <taxon>Neopterygii</taxon>
        <taxon>Teleostei</taxon>
        <taxon>Ostariophysi</taxon>
        <taxon>Siluriformes</taxon>
        <taxon>Ictaluridae</taxon>
        <taxon>Ameiurus</taxon>
    </lineage>
</organism>
<evidence type="ECO:0000256" key="2">
    <source>
        <dbReference type="ARBA" id="ARBA00022737"/>
    </source>
</evidence>
<dbReference type="Proteomes" id="UP000593565">
    <property type="component" value="Unassembled WGS sequence"/>
</dbReference>
<dbReference type="PANTHER" id="PTHR24412:SF172">
    <property type="entry name" value="KELCH-LIKE PROTEIN 10"/>
    <property type="match status" value="1"/>
</dbReference>
<sequence>MRESEDMTLWDVLNEMRLEEELCDVILRVDEVDFKVHKIILCANSPYFRSLFMRWSSSDQTVYTMTDVSPDIMELIIHYNYTQEILVTTDNVQAVLVMANYLLMQDLVRDCCEFLKANLSPKNCLGIWQYADTYSCSELQD</sequence>
<keyword evidence="5" id="KW-1185">Reference proteome</keyword>
<dbReference type="Pfam" id="PF00651">
    <property type="entry name" value="BTB"/>
    <property type="match status" value="1"/>
</dbReference>
<evidence type="ECO:0000313" key="4">
    <source>
        <dbReference type="EMBL" id="KAF4090532.1"/>
    </source>
</evidence>
<comment type="caution">
    <text evidence="4">The sequence shown here is derived from an EMBL/GenBank/DDBJ whole genome shotgun (WGS) entry which is preliminary data.</text>
</comment>
<gene>
    <name evidence="4" type="ORF">AMELA_G00053790</name>
</gene>
<proteinExistence type="predicted"/>
<protein>
    <recommendedName>
        <fullName evidence="3">BTB domain-containing protein</fullName>
    </recommendedName>
</protein>
<dbReference type="InterPro" id="IPR011333">
    <property type="entry name" value="SKP1/BTB/POZ_sf"/>
</dbReference>
<dbReference type="SMART" id="SM00225">
    <property type="entry name" value="BTB"/>
    <property type="match status" value="1"/>
</dbReference>
<name>A0A7J6B664_AMEME</name>
<feature type="domain" description="BTB" evidence="3">
    <location>
        <begin position="23"/>
        <end position="89"/>
    </location>
</feature>
<reference evidence="4 5" key="1">
    <citation type="submission" date="2020-02" db="EMBL/GenBank/DDBJ databases">
        <title>A chromosome-scale genome assembly of the black bullhead catfish (Ameiurus melas).</title>
        <authorList>
            <person name="Wen M."/>
            <person name="Zham M."/>
            <person name="Cabau C."/>
            <person name="Klopp C."/>
            <person name="Donnadieu C."/>
            <person name="Roques C."/>
            <person name="Bouchez O."/>
            <person name="Lampietro C."/>
            <person name="Jouanno E."/>
            <person name="Herpin A."/>
            <person name="Louis A."/>
            <person name="Berthelot C."/>
            <person name="Parey E."/>
            <person name="Roest-Crollius H."/>
            <person name="Braasch I."/>
            <person name="Postlethwait J."/>
            <person name="Robinson-Rechavi M."/>
            <person name="Echchiki A."/>
            <person name="Begum T."/>
            <person name="Montfort J."/>
            <person name="Schartl M."/>
            <person name="Bobe J."/>
            <person name="Guiguen Y."/>
        </authorList>
    </citation>
    <scope>NUCLEOTIDE SEQUENCE [LARGE SCALE GENOMIC DNA]</scope>
    <source>
        <strain evidence="4">M_S1</strain>
        <tissue evidence="4">Blood</tissue>
    </source>
</reference>
<dbReference type="InterPro" id="IPR000210">
    <property type="entry name" value="BTB/POZ_dom"/>
</dbReference>
<dbReference type="Gene3D" id="1.25.40.420">
    <property type="match status" value="1"/>
</dbReference>
<evidence type="ECO:0000259" key="3">
    <source>
        <dbReference type="PROSITE" id="PS50097"/>
    </source>
</evidence>
<accession>A0A7J6B664</accession>
<dbReference type="EMBL" id="JAAGNN010000004">
    <property type="protein sequence ID" value="KAF4090532.1"/>
    <property type="molecule type" value="Genomic_DNA"/>
</dbReference>
<evidence type="ECO:0000256" key="1">
    <source>
        <dbReference type="ARBA" id="ARBA00022441"/>
    </source>
</evidence>
<feature type="non-terminal residue" evidence="4">
    <location>
        <position position="141"/>
    </location>
</feature>
<dbReference type="AlphaFoldDB" id="A0A7J6B664"/>
<dbReference type="Gene3D" id="3.30.710.10">
    <property type="entry name" value="Potassium Channel Kv1.1, Chain A"/>
    <property type="match status" value="1"/>
</dbReference>